<sequence>SRRFYVIKIEQKRRNSYVRTSTMRMQQQQQQHQRRETLLWPSVLERRGSNQISQLPAPNSRLPAPGSRLQVVLRLLLQVQLSPPRTPAAVCADKALHYLKEPHRREAEGNWGSEVSSRPVRQTGAKTN</sequence>
<dbReference type="Proteomes" id="UP000008744">
    <property type="component" value="Unassembled WGS sequence"/>
</dbReference>
<dbReference type="AlphaFoldDB" id="B4IR56"/>
<proteinExistence type="predicted"/>
<gene>
    <name evidence="2" type="primary">Dper\GL14153</name>
    <name evidence="2" type="ORF">Dper_GL14153</name>
</gene>
<accession>B4IR56</accession>
<feature type="non-terminal residue" evidence="2">
    <location>
        <position position="1"/>
    </location>
</feature>
<protein>
    <submittedName>
        <fullName evidence="2">GL14153</fullName>
    </submittedName>
</protein>
<keyword evidence="3" id="KW-1185">Reference proteome</keyword>
<organism evidence="3">
    <name type="scientific">Drosophila persimilis</name>
    <name type="common">Fruit fly</name>
    <dbReference type="NCBI Taxonomy" id="7234"/>
    <lineage>
        <taxon>Eukaryota</taxon>
        <taxon>Metazoa</taxon>
        <taxon>Ecdysozoa</taxon>
        <taxon>Arthropoda</taxon>
        <taxon>Hexapoda</taxon>
        <taxon>Insecta</taxon>
        <taxon>Pterygota</taxon>
        <taxon>Neoptera</taxon>
        <taxon>Endopterygota</taxon>
        <taxon>Diptera</taxon>
        <taxon>Brachycera</taxon>
        <taxon>Muscomorpha</taxon>
        <taxon>Ephydroidea</taxon>
        <taxon>Drosophilidae</taxon>
        <taxon>Drosophila</taxon>
        <taxon>Sophophora</taxon>
    </lineage>
</organism>
<reference evidence="2 3" key="1">
    <citation type="journal article" date="2007" name="Nature">
        <title>Evolution of genes and genomes on the Drosophila phylogeny.</title>
        <authorList>
            <consortium name="Drosophila 12 Genomes Consortium"/>
            <person name="Clark A.G."/>
            <person name="Eisen M.B."/>
            <person name="Smith D.R."/>
            <person name="Bergman C.M."/>
            <person name="Oliver B."/>
            <person name="Markow T.A."/>
            <person name="Kaufman T.C."/>
            <person name="Kellis M."/>
            <person name="Gelbart W."/>
            <person name="Iyer V.N."/>
            <person name="Pollard D.A."/>
            <person name="Sackton T.B."/>
            <person name="Larracuente A.M."/>
            <person name="Singh N.D."/>
            <person name="Abad J.P."/>
            <person name="Abt D.N."/>
            <person name="Adryan B."/>
            <person name="Aguade M."/>
            <person name="Akashi H."/>
            <person name="Anderson W.W."/>
            <person name="Aquadro C.F."/>
            <person name="Ardell D.H."/>
            <person name="Arguello R."/>
            <person name="Artieri C.G."/>
            <person name="Barbash D.A."/>
            <person name="Barker D."/>
            <person name="Barsanti P."/>
            <person name="Batterham P."/>
            <person name="Batzoglou S."/>
            <person name="Begun D."/>
            <person name="Bhutkar A."/>
            <person name="Blanco E."/>
            <person name="Bosak S.A."/>
            <person name="Bradley R.K."/>
            <person name="Brand A.D."/>
            <person name="Brent M.R."/>
            <person name="Brooks A.N."/>
            <person name="Brown R.H."/>
            <person name="Butlin R.K."/>
            <person name="Caggese C."/>
            <person name="Calvi B.R."/>
            <person name="Bernardo de Carvalho A."/>
            <person name="Caspi A."/>
            <person name="Castrezana S."/>
            <person name="Celniker S.E."/>
            <person name="Chang J.L."/>
            <person name="Chapple C."/>
            <person name="Chatterji S."/>
            <person name="Chinwalla A."/>
            <person name="Civetta A."/>
            <person name="Clifton S.W."/>
            <person name="Comeron J.M."/>
            <person name="Costello J.C."/>
            <person name="Coyne J.A."/>
            <person name="Daub J."/>
            <person name="David R.G."/>
            <person name="Delcher A.L."/>
            <person name="Delehaunty K."/>
            <person name="Do C.B."/>
            <person name="Ebling H."/>
            <person name="Edwards K."/>
            <person name="Eickbush T."/>
            <person name="Evans J.D."/>
            <person name="Filipski A."/>
            <person name="Findeiss S."/>
            <person name="Freyhult E."/>
            <person name="Fulton L."/>
            <person name="Fulton R."/>
            <person name="Garcia A.C."/>
            <person name="Gardiner A."/>
            <person name="Garfield D.A."/>
            <person name="Garvin B.E."/>
            <person name="Gibson G."/>
            <person name="Gilbert D."/>
            <person name="Gnerre S."/>
            <person name="Godfrey J."/>
            <person name="Good R."/>
            <person name="Gotea V."/>
            <person name="Gravely B."/>
            <person name="Greenberg A.J."/>
            <person name="Griffiths-Jones S."/>
            <person name="Gross S."/>
            <person name="Guigo R."/>
            <person name="Gustafson E.A."/>
            <person name="Haerty W."/>
            <person name="Hahn M.W."/>
            <person name="Halligan D.L."/>
            <person name="Halpern A.L."/>
            <person name="Halter G.M."/>
            <person name="Han M.V."/>
            <person name="Heger A."/>
            <person name="Hillier L."/>
            <person name="Hinrichs A.S."/>
            <person name="Holmes I."/>
            <person name="Hoskins R.A."/>
            <person name="Hubisz M.J."/>
            <person name="Hultmark D."/>
            <person name="Huntley M.A."/>
            <person name="Jaffe D.B."/>
            <person name="Jagadeeshan S."/>
            <person name="Jeck W.R."/>
            <person name="Johnson J."/>
            <person name="Jones C.D."/>
            <person name="Jordan W.C."/>
            <person name="Karpen G.H."/>
            <person name="Kataoka E."/>
            <person name="Keightley P.D."/>
            <person name="Kheradpour P."/>
            <person name="Kirkness E.F."/>
            <person name="Koerich L.B."/>
            <person name="Kristiansen K."/>
            <person name="Kudrna D."/>
            <person name="Kulathinal R.J."/>
            <person name="Kumar S."/>
            <person name="Kwok R."/>
            <person name="Lander E."/>
            <person name="Langley C.H."/>
            <person name="Lapoint R."/>
            <person name="Lazzaro B.P."/>
            <person name="Lee S.J."/>
            <person name="Levesque L."/>
            <person name="Li R."/>
            <person name="Lin C.F."/>
            <person name="Lin M.F."/>
            <person name="Lindblad-Toh K."/>
            <person name="Llopart A."/>
            <person name="Long M."/>
            <person name="Low L."/>
            <person name="Lozovsky E."/>
            <person name="Lu J."/>
            <person name="Luo M."/>
            <person name="Machado C.A."/>
            <person name="Makalowski W."/>
            <person name="Marzo M."/>
            <person name="Matsuda M."/>
            <person name="Matzkin L."/>
            <person name="McAllister B."/>
            <person name="McBride C.S."/>
            <person name="McKernan B."/>
            <person name="McKernan K."/>
            <person name="Mendez-Lago M."/>
            <person name="Minx P."/>
            <person name="Mollenhauer M.U."/>
            <person name="Montooth K."/>
            <person name="Mount S.M."/>
            <person name="Mu X."/>
            <person name="Myers E."/>
            <person name="Negre B."/>
            <person name="Newfeld S."/>
            <person name="Nielsen R."/>
            <person name="Noor M.A."/>
            <person name="O'Grady P."/>
            <person name="Pachter L."/>
            <person name="Papaceit M."/>
            <person name="Parisi M.J."/>
            <person name="Parisi M."/>
            <person name="Parts L."/>
            <person name="Pedersen J.S."/>
            <person name="Pesole G."/>
            <person name="Phillippy A.M."/>
            <person name="Ponting C.P."/>
            <person name="Pop M."/>
            <person name="Porcelli D."/>
            <person name="Powell J.R."/>
            <person name="Prohaska S."/>
            <person name="Pruitt K."/>
            <person name="Puig M."/>
            <person name="Quesneville H."/>
            <person name="Ram K.R."/>
            <person name="Rand D."/>
            <person name="Rasmussen M.D."/>
            <person name="Reed L.K."/>
            <person name="Reenan R."/>
            <person name="Reily A."/>
            <person name="Remington K.A."/>
            <person name="Rieger T.T."/>
            <person name="Ritchie M.G."/>
            <person name="Robin C."/>
            <person name="Rogers Y.H."/>
            <person name="Rohde C."/>
            <person name="Rozas J."/>
            <person name="Rubenfield M.J."/>
            <person name="Ruiz A."/>
            <person name="Russo S."/>
            <person name="Salzberg S.L."/>
            <person name="Sanchez-Gracia A."/>
            <person name="Saranga D.J."/>
            <person name="Sato H."/>
            <person name="Schaeffer S.W."/>
            <person name="Schatz M.C."/>
            <person name="Schlenke T."/>
            <person name="Schwartz R."/>
            <person name="Segarra C."/>
            <person name="Singh R.S."/>
            <person name="Sirot L."/>
            <person name="Sirota M."/>
            <person name="Sisneros N.B."/>
            <person name="Smith C.D."/>
            <person name="Smith T.F."/>
            <person name="Spieth J."/>
            <person name="Stage D.E."/>
            <person name="Stark A."/>
            <person name="Stephan W."/>
            <person name="Strausberg R.L."/>
            <person name="Strempel S."/>
            <person name="Sturgill D."/>
            <person name="Sutton G."/>
            <person name="Sutton G.G."/>
            <person name="Tao W."/>
            <person name="Teichmann S."/>
            <person name="Tobari Y.N."/>
            <person name="Tomimura Y."/>
            <person name="Tsolas J.M."/>
            <person name="Valente V.L."/>
            <person name="Venter E."/>
            <person name="Venter J.C."/>
            <person name="Vicario S."/>
            <person name="Vieira F.G."/>
            <person name="Vilella A.J."/>
            <person name="Villasante A."/>
            <person name="Walenz B."/>
            <person name="Wang J."/>
            <person name="Wasserman M."/>
            <person name="Watts T."/>
            <person name="Wilson D."/>
            <person name="Wilson R.K."/>
            <person name="Wing R.A."/>
            <person name="Wolfner M.F."/>
            <person name="Wong A."/>
            <person name="Wong G.K."/>
            <person name="Wu C.I."/>
            <person name="Wu G."/>
            <person name="Yamamoto D."/>
            <person name="Yang H.P."/>
            <person name="Yang S.P."/>
            <person name="Yorke J.A."/>
            <person name="Yoshida K."/>
            <person name="Zdobnov E."/>
            <person name="Zhang P."/>
            <person name="Zhang Y."/>
            <person name="Zimin A.V."/>
            <person name="Baldwin J."/>
            <person name="Abdouelleil A."/>
            <person name="Abdulkadir J."/>
            <person name="Abebe A."/>
            <person name="Abera B."/>
            <person name="Abreu J."/>
            <person name="Acer S.C."/>
            <person name="Aftuck L."/>
            <person name="Alexander A."/>
            <person name="An P."/>
            <person name="Anderson E."/>
            <person name="Anderson S."/>
            <person name="Arachi H."/>
            <person name="Azer M."/>
            <person name="Bachantsang P."/>
            <person name="Barry A."/>
            <person name="Bayul T."/>
            <person name="Berlin A."/>
            <person name="Bessette D."/>
            <person name="Bloom T."/>
            <person name="Blye J."/>
            <person name="Boguslavskiy L."/>
            <person name="Bonnet C."/>
            <person name="Boukhgalter B."/>
            <person name="Bourzgui I."/>
            <person name="Brown A."/>
            <person name="Cahill P."/>
            <person name="Channer S."/>
            <person name="Cheshatsang Y."/>
            <person name="Chuda L."/>
            <person name="Citroen M."/>
            <person name="Collymore A."/>
            <person name="Cooke P."/>
            <person name="Costello M."/>
            <person name="D'Aco K."/>
            <person name="Daza R."/>
            <person name="De Haan G."/>
            <person name="DeGray S."/>
            <person name="DeMaso C."/>
            <person name="Dhargay N."/>
            <person name="Dooley K."/>
            <person name="Dooley E."/>
            <person name="Doricent M."/>
            <person name="Dorje P."/>
            <person name="Dorjee K."/>
            <person name="Dupes A."/>
            <person name="Elong R."/>
            <person name="Falk J."/>
            <person name="Farina A."/>
            <person name="Faro S."/>
            <person name="Ferguson D."/>
            <person name="Fisher S."/>
            <person name="Foley C.D."/>
            <person name="Franke A."/>
            <person name="Friedrich D."/>
            <person name="Gadbois L."/>
            <person name="Gearin G."/>
            <person name="Gearin C.R."/>
            <person name="Giannoukos G."/>
            <person name="Goode T."/>
            <person name="Graham J."/>
            <person name="Grandbois E."/>
            <person name="Grewal S."/>
            <person name="Gyaltsen K."/>
            <person name="Hafez N."/>
            <person name="Hagos B."/>
            <person name="Hall J."/>
            <person name="Henson C."/>
            <person name="Hollinger A."/>
            <person name="Honan T."/>
            <person name="Huard M.D."/>
            <person name="Hughes L."/>
            <person name="Hurhula B."/>
            <person name="Husby M.E."/>
            <person name="Kamat A."/>
            <person name="Kanga B."/>
            <person name="Kashin S."/>
            <person name="Khazanovich D."/>
            <person name="Kisner P."/>
            <person name="Lance K."/>
            <person name="Lara M."/>
            <person name="Lee W."/>
            <person name="Lennon N."/>
            <person name="Letendre F."/>
            <person name="LeVine R."/>
            <person name="Lipovsky A."/>
            <person name="Liu X."/>
            <person name="Liu J."/>
            <person name="Liu S."/>
            <person name="Lokyitsang T."/>
            <person name="Lokyitsang Y."/>
            <person name="Lubonja R."/>
            <person name="Lui A."/>
            <person name="MacDonald P."/>
            <person name="Magnisalis V."/>
            <person name="Maru K."/>
            <person name="Matthews C."/>
            <person name="McCusker W."/>
            <person name="McDonough S."/>
            <person name="Mehta T."/>
            <person name="Meldrim J."/>
            <person name="Meneus L."/>
            <person name="Mihai O."/>
            <person name="Mihalev A."/>
            <person name="Mihova T."/>
            <person name="Mittelman R."/>
            <person name="Mlenga V."/>
            <person name="Montmayeur A."/>
            <person name="Mulrain L."/>
            <person name="Navidi A."/>
            <person name="Naylor J."/>
            <person name="Negash T."/>
            <person name="Nguyen T."/>
            <person name="Nguyen N."/>
            <person name="Nicol R."/>
            <person name="Norbu C."/>
            <person name="Norbu N."/>
            <person name="Novod N."/>
            <person name="O'Neill B."/>
            <person name="Osman S."/>
            <person name="Markiewicz E."/>
            <person name="Oyono O.L."/>
            <person name="Patti C."/>
            <person name="Phunkhang P."/>
            <person name="Pierre F."/>
            <person name="Priest M."/>
            <person name="Raghuraman S."/>
            <person name="Rege F."/>
            <person name="Reyes R."/>
            <person name="Rise C."/>
            <person name="Rogov P."/>
            <person name="Ross K."/>
            <person name="Ryan E."/>
            <person name="Settipalli S."/>
            <person name="Shea T."/>
            <person name="Sherpa N."/>
            <person name="Shi L."/>
            <person name="Shih D."/>
            <person name="Sparrow T."/>
            <person name="Spaulding J."/>
            <person name="Stalker J."/>
            <person name="Stange-Thomann N."/>
            <person name="Stavropoulos S."/>
            <person name="Stone C."/>
            <person name="Strader C."/>
            <person name="Tesfaye S."/>
            <person name="Thomson T."/>
            <person name="Thoulutsang Y."/>
            <person name="Thoulutsang D."/>
            <person name="Topham K."/>
            <person name="Topping I."/>
            <person name="Tsamla T."/>
            <person name="Vassiliev H."/>
            <person name="Vo A."/>
            <person name="Wangchuk T."/>
            <person name="Wangdi T."/>
            <person name="Weiand M."/>
            <person name="Wilkinson J."/>
            <person name="Wilson A."/>
            <person name="Yadav S."/>
            <person name="Young G."/>
            <person name="Yu Q."/>
            <person name="Zembek L."/>
            <person name="Zhong D."/>
            <person name="Zimmer A."/>
            <person name="Zwirko Z."/>
            <person name="Jaffe D.B."/>
            <person name="Alvarez P."/>
            <person name="Brockman W."/>
            <person name="Butler J."/>
            <person name="Chin C."/>
            <person name="Gnerre S."/>
            <person name="Grabherr M."/>
            <person name="Kleber M."/>
            <person name="Mauceli E."/>
            <person name="MacCallum I."/>
        </authorList>
    </citation>
    <scope>NUCLEOTIDE SEQUENCE [LARGE SCALE GENOMIC DNA]</scope>
    <source>
        <strain evidence="3">MSH-3 / Tucson 14011-0111.49</strain>
    </source>
</reference>
<name>B4IR56_DROPE</name>
<feature type="compositionally biased region" description="Polar residues" evidence="1">
    <location>
        <begin position="113"/>
        <end position="128"/>
    </location>
</feature>
<dbReference type="HOGENOM" id="CLU_1965024_0_0_1"/>
<feature type="region of interest" description="Disordered" evidence="1">
    <location>
        <begin position="104"/>
        <end position="128"/>
    </location>
</feature>
<evidence type="ECO:0000256" key="1">
    <source>
        <dbReference type="SAM" id="MobiDB-lite"/>
    </source>
</evidence>
<evidence type="ECO:0000313" key="3">
    <source>
        <dbReference type="Proteomes" id="UP000008744"/>
    </source>
</evidence>
<evidence type="ECO:0000313" key="2">
    <source>
        <dbReference type="EMBL" id="EDW30841.1"/>
    </source>
</evidence>
<dbReference type="EMBL" id="CH690899">
    <property type="protein sequence ID" value="EDW30841.1"/>
    <property type="molecule type" value="Genomic_DNA"/>
</dbReference>